<sequence length="92" mass="10659">MASFDKFKKCPGSRYEKNYMEGIMLQTVKGYYYKGKIELEENIKITKKVPVLITFLEEGRSESLSAIERVLKREPVKISPDKVVDLIAEGRR</sequence>
<organism evidence="1">
    <name type="scientific">marine sediment metagenome</name>
    <dbReference type="NCBI Taxonomy" id="412755"/>
    <lineage>
        <taxon>unclassified sequences</taxon>
        <taxon>metagenomes</taxon>
        <taxon>ecological metagenomes</taxon>
    </lineage>
</organism>
<dbReference type="AlphaFoldDB" id="X0VCS5"/>
<evidence type="ECO:0000313" key="1">
    <source>
        <dbReference type="EMBL" id="GAG09047.1"/>
    </source>
</evidence>
<dbReference type="EMBL" id="BARS01028486">
    <property type="protein sequence ID" value="GAG09047.1"/>
    <property type="molecule type" value="Genomic_DNA"/>
</dbReference>
<gene>
    <name evidence="1" type="ORF">S01H1_44645</name>
</gene>
<name>X0VCS5_9ZZZZ</name>
<accession>X0VCS5</accession>
<proteinExistence type="predicted"/>
<comment type="caution">
    <text evidence="1">The sequence shown here is derived from an EMBL/GenBank/DDBJ whole genome shotgun (WGS) entry which is preliminary data.</text>
</comment>
<reference evidence="1" key="1">
    <citation type="journal article" date="2014" name="Front. Microbiol.">
        <title>High frequency of phylogenetically diverse reductive dehalogenase-homologous genes in deep subseafloor sedimentary metagenomes.</title>
        <authorList>
            <person name="Kawai M."/>
            <person name="Futagami T."/>
            <person name="Toyoda A."/>
            <person name="Takaki Y."/>
            <person name="Nishi S."/>
            <person name="Hori S."/>
            <person name="Arai W."/>
            <person name="Tsubouchi T."/>
            <person name="Morono Y."/>
            <person name="Uchiyama I."/>
            <person name="Ito T."/>
            <person name="Fujiyama A."/>
            <person name="Inagaki F."/>
            <person name="Takami H."/>
        </authorList>
    </citation>
    <scope>NUCLEOTIDE SEQUENCE</scope>
    <source>
        <strain evidence="1">Expedition CK06-06</strain>
    </source>
</reference>
<protein>
    <submittedName>
        <fullName evidence="1">Uncharacterized protein</fullName>
    </submittedName>
</protein>